<keyword evidence="3" id="KW-1185">Reference proteome</keyword>
<gene>
    <name evidence="2" type="ORF">TRAPUB_2390</name>
</gene>
<dbReference type="AlphaFoldDB" id="A0A1M2VGV4"/>
<organism evidence="2 3">
    <name type="scientific">Trametes pubescens</name>
    <name type="common">White-rot fungus</name>
    <dbReference type="NCBI Taxonomy" id="154538"/>
    <lineage>
        <taxon>Eukaryota</taxon>
        <taxon>Fungi</taxon>
        <taxon>Dikarya</taxon>
        <taxon>Basidiomycota</taxon>
        <taxon>Agaricomycotina</taxon>
        <taxon>Agaricomycetes</taxon>
        <taxon>Polyporales</taxon>
        <taxon>Polyporaceae</taxon>
        <taxon>Trametes</taxon>
    </lineage>
</organism>
<dbReference type="Proteomes" id="UP000184267">
    <property type="component" value="Unassembled WGS sequence"/>
</dbReference>
<name>A0A1M2VGV4_TRAPU</name>
<protein>
    <submittedName>
        <fullName evidence="2">Uncharacterized protein</fullName>
    </submittedName>
</protein>
<reference evidence="2 3" key="1">
    <citation type="submission" date="2016-10" db="EMBL/GenBank/DDBJ databases">
        <title>Genome sequence of the basidiomycete white-rot fungus Trametes pubescens.</title>
        <authorList>
            <person name="Makela M.R."/>
            <person name="Granchi Z."/>
            <person name="Peng M."/>
            <person name="De Vries R.P."/>
            <person name="Grigoriev I."/>
            <person name="Riley R."/>
            <person name="Hilden K."/>
        </authorList>
    </citation>
    <scope>NUCLEOTIDE SEQUENCE [LARGE SCALE GENOMIC DNA]</scope>
    <source>
        <strain evidence="2 3">FBCC735</strain>
    </source>
</reference>
<feature type="region of interest" description="Disordered" evidence="1">
    <location>
        <begin position="57"/>
        <end position="80"/>
    </location>
</feature>
<proteinExistence type="predicted"/>
<evidence type="ECO:0000256" key="1">
    <source>
        <dbReference type="SAM" id="MobiDB-lite"/>
    </source>
</evidence>
<comment type="caution">
    <text evidence="2">The sequence shown here is derived from an EMBL/GenBank/DDBJ whole genome shotgun (WGS) entry which is preliminary data.</text>
</comment>
<accession>A0A1M2VGV4</accession>
<feature type="compositionally biased region" description="Polar residues" evidence="1">
    <location>
        <begin position="64"/>
        <end position="80"/>
    </location>
</feature>
<evidence type="ECO:0000313" key="3">
    <source>
        <dbReference type="Proteomes" id="UP000184267"/>
    </source>
</evidence>
<sequence>MSRDQARTVSECWASAIEFGAIELVPITIGAGEYSYWSYAGAFHVWVDRERIIRAEEQNDRLDGTSSSSRGTQDVNHGPY</sequence>
<dbReference type="EMBL" id="MNAD01001265">
    <property type="protein sequence ID" value="OJT06753.1"/>
    <property type="molecule type" value="Genomic_DNA"/>
</dbReference>
<evidence type="ECO:0000313" key="2">
    <source>
        <dbReference type="EMBL" id="OJT06753.1"/>
    </source>
</evidence>